<protein>
    <submittedName>
        <fullName evidence="1">Uncharacterized protein</fullName>
    </submittedName>
</protein>
<gene>
    <name evidence="1" type="ORF">NRIC_12050</name>
</gene>
<comment type="caution">
    <text evidence="1">The sequence shown here is derived from an EMBL/GenBank/DDBJ whole genome shotgun (WGS) entry which is preliminary data.</text>
</comment>
<proteinExistence type="predicted"/>
<evidence type="ECO:0000313" key="1">
    <source>
        <dbReference type="EMBL" id="GCF93314.1"/>
    </source>
</evidence>
<keyword evidence="2" id="KW-1185">Reference proteome</keyword>
<dbReference type="OrthoDB" id="2177531at2"/>
<evidence type="ECO:0000313" key="2">
    <source>
        <dbReference type="Proteomes" id="UP000290567"/>
    </source>
</evidence>
<dbReference type="SUPFAM" id="SSF48452">
    <property type="entry name" value="TPR-like"/>
    <property type="match status" value="1"/>
</dbReference>
<dbReference type="AlphaFoldDB" id="A0A4P5PA97"/>
<sequence>MQVFGKVIKNQRLHLKLTKAQAACDYCSVSELTRIEDHNHGKQNVILALCHQLALPYDAVIPKRVLTDPVQLIRLIEALNARHEFKSVLSLLESYLPLLPVQDTIQAGHLLYLKGYAELHANENIHHVLLSYQRALNLVQDDPLYELLVLKGIAYYYQQNNEWHRAKHYFDYALTMKNRAPNTKKLASLYYKSSQFYACIGEAQKAMKLCDEGIQLIQEHKLTEGLDLLYFEKALQQSTKEKMRVDLLEKADQYARINRNFYLINLLKYWL</sequence>
<accession>A0A4P5PA97</accession>
<dbReference type="Proteomes" id="UP000290567">
    <property type="component" value="Unassembled WGS sequence"/>
</dbReference>
<dbReference type="EMBL" id="BJCC01000009">
    <property type="protein sequence ID" value="GCF93314.1"/>
    <property type="molecule type" value="Genomic_DNA"/>
</dbReference>
<dbReference type="Gene3D" id="1.25.40.10">
    <property type="entry name" value="Tetratricopeptide repeat domain"/>
    <property type="match status" value="1"/>
</dbReference>
<organism evidence="1 2">
    <name type="scientific">Enterococcus florum</name>
    <dbReference type="NCBI Taxonomy" id="2480627"/>
    <lineage>
        <taxon>Bacteria</taxon>
        <taxon>Bacillati</taxon>
        <taxon>Bacillota</taxon>
        <taxon>Bacilli</taxon>
        <taxon>Lactobacillales</taxon>
        <taxon>Enterococcaceae</taxon>
        <taxon>Enterococcus</taxon>
    </lineage>
</organism>
<name>A0A4P5PA97_9ENTE</name>
<dbReference type="RefSeq" id="WP_146621770.1">
    <property type="nucleotide sequence ID" value="NZ_BJCC01000009.1"/>
</dbReference>
<dbReference type="InterPro" id="IPR011990">
    <property type="entry name" value="TPR-like_helical_dom_sf"/>
</dbReference>
<reference evidence="2" key="1">
    <citation type="submission" date="2019-02" db="EMBL/GenBank/DDBJ databases">
        <title>Draft genome sequence of Enterococcus sp. Gos25-1.</title>
        <authorList>
            <person name="Tanaka N."/>
            <person name="Shiwa Y."/>
            <person name="Fujita N."/>
        </authorList>
    </citation>
    <scope>NUCLEOTIDE SEQUENCE [LARGE SCALE GENOMIC DNA]</scope>
    <source>
        <strain evidence="2">Gos25-1</strain>
    </source>
</reference>